<dbReference type="AlphaFoldDB" id="A0AAD8RXF4"/>
<dbReference type="GO" id="GO:0046872">
    <property type="term" value="F:metal ion binding"/>
    <property type="evidence" value="ECO:0007669"/>
    <property type="project" value="UniProtKB-KW"/>
</dbReference>
<evidence type="ECO:0000256" key="8">
    <source>
        <dbReference type="ARBA" id="ARBA00023098"/>
    </source>
</evidence>
<dbReference type="SMART" id="SM00155">
    <property type="entry name" value="PLDc"/>
    <property type="match status" value="1"/>
</dbReference>
<dbReference type="InterPro" id="IPR001736">
    <property type="entry name" value="PLipase_D/transphosphatidylase"/>
</dbReference>
<keyword evidence="7" id="KW-0442">Lipid degradation</keyword>
<dbReference type="EMBL" id="JAUUTY010000005">
    <property type="protein sequence ID" value="KAK1632993.1"/>
    <property type="molecule type" value="Genomic_DNA"/>
</dbReference>
<dbReference type="SUPFAM" id="SSF56024">
    <property type="entry name" value="Phospholipase D/nuclease"/>
    <property type="match status" value="1"/>
</dbReference>
<dbReference type="InterPro" id="IPR024632">
    <property type="entry name" value="PLipase_D_C"/>
</dbReference>
<name>A0AAD8RXF4_LOLMU</name>
<dbReference type="PROSITE" id="PS50035">
    <property type="entry name" value="PLD"/>
    <property type="match status" value="1"/>
</dbReference>
<dbReference type="Pfam" id="PF12357">
    <property type="entry name" value="PLD_C"/>
    <property type="match status" value="1"/>
</dbReference>
<accession>A0AAD8RXF4</accession>
<reference evidence="10" key="1">
    <citation type="submission" date="2023-07" db="EMBL/GenBank/DDBJ databases">
        <title>A chromosome-level genome assembly of Lolium multiflorum.</title>
        <authorList>
            <person name="Chen Y."/>
            <person name="Copetti D."/>
            <person name="Kolliker R."/>
            <person name="Studer B."/>
        </authorList>
    </citation>
    <scope>NUCLEOTIDE SEQUENCE</scope>
    <source>
        <strain evidence="10">02402/16</strain>
        <tissue evidence="10">Leaf</tissue>
    </source>
</reference>
<protein>
    <recommendedName>
        <fullName evidence="2">phospholipase D</fullName>
        <ecNumber evidence="2">3.1.4.4</ecNumber>
    </recommendedName>
</protein>
<gene>
    <name evidence="10" type="ORF">QYE76_007308</name>
</gene>
<keyword evidence="8" id="KW-0443">Lipid metabolism</keyword>
<keyword evidence="3" id="KW-0479">Metal-binding</keyword>
<dbReference type="PANTHER" id="PTHR18896:SF60">
    <property type="entry name" value="PHOSPHOLIPASE D"/>
    <property type="match status" value="1"/>
</dbReference>
<dbReference type="GO" id="GO:0004630">
    <property type="term" value="F:phospholipase D activity"/>
    <property type="evidence" value="ECO:0007669"/>
    <property type="project" value="UniProtKB-EC"/>
</dbReference>
<sequence>MWPEGVPTAASVQEILYFQAQTMEMMYRVIAQELKAMNIENANLQDYLNFYCLVNLKEPSSNGSPESSDKSAAGLARKYRRFMIYVHGRGMIVDDEYVILGSANINQRSLACSRDTEKGGHPRGQVYGYRNSLWAEHLGMVDDRFKDPSSLDCVRLVNQVAEENWERFTSEEMKTLQGHLLRYPVRIEPDGNIGPLPDQECFPDVGGKICGAPTSLPDSLTM</sequence>
<comment type="caution">
    <text evidence="10">The sequence shown here is derived from an EMBL/GenBank/DDBJ whole genome shotgun (WGS) entry which is preliminary data.</text>
</comment>
<keyword evidence="5" id="KW-0378">Hydrolase</keyword>
<keyword evidence="6" id="KW-0106">Calcium</keyword>
<organism evidence="10 11">
    <name type="scientific">Lolium multiflorum</name>
    <name type="common">Italian ryegrass</name>
    <name type="synonym">Lolium perenne subsp. multiflorum</name>
    <dbReference type="NCBI Taxonomy" id="4521"/>
    <lineage>
        <taxon>Eukaryota</taxon>
        <taxon>Viridiplantae</taxon>
        <taxon>Streptophyta</taxon>
        <taxon>Embryophyta</taxon>
        <taxon>Tracheophyta</taxon>
        <taxon>Spermatophyta</taxon>
        <taxon>Magnoliopsida</taxon>
        <taxon>Liliopsida</taxon>
        <taxon>Poales</taxon>
        <taxon>Poaceae</taxon>
        <taxon>BOP clade</taxon>
        <taxon>Pooideae</taxon>
        <taxon>Poodae</taxon>
        <taxon>Poeae</taxon>
        <taxon>Poeae Chloroplast Group 2 (Poeae type)</taxon>
        <taxon>Loliodinae</taxon>
        <taxon>Loliinae</taxon>
        <taxon>Lolium</taxon>
    </lineage>
</organism>
<dbReference type="EC" id="3.1.4.4" evidence="2"/>
<dbReference type="PANTHER" id="PTHR18896">
    <property type="entry name" value="PHOSPHOLIPASE D"/>
    <property type="match status" value="1"/>
</dbReference>
<evidence type="ECO:0000313" key="11">
    <source>
        <dbReference type="Proteomes" id="UP001231189"/>
    </source>
</evidence>
<proteinExistence type="predicted"/>
<dbReference type="GO" id="GO:0009395">
    <property type="term" value="P:phospholipid catabolic process"/>
    <property type="evidence" value="ECO:0007669"/>
    <property type="project" value="TreeGrafter"/>
</dbReference>
<evidence type="ECO:0000313" key="10">
    <source>
        <dbReference type="EMBL" id="KAK1632993.1"/>
    </source>
</evidence>
<dbReference type="Gene3D" id="3.30.870.10">
    <property type="entry name" value="Endonuclease Chain A"/>
    <property type="match status" value="1"/>
</dbReference>
<dbReference type="InterPro" id="IPR015679">
    <property type="entry name" value="PLipase_D_fam"/>
</dbReference>
<feature type="domain" description="PLD phosphodiesterase" evidence="9">
    <location>
        <begin position="82"/>
        <end position="109"/>
    </location>
</feature>
<evidence type="ECO:0000256" key="6">
    <source>
        <dbReference type="ARBA" id="ARBA00022837"/>
    </source>
</evidence>
<comment type="catalytic activity">
    <reaction evidence="1">
        <text>a 1,2-diacyl-sn-glycero-3-phosphocholine + H2O = a 1,2-diacyl-sn-glycero-3-phosphate + choline + H(+)</text>
        <dbReference type="Rhea" id="RHEA:14445"/>
        <dbReference type="ChEBI" id="CHEBI:15354"/>
        <dbReference type="ChEBI" id="CHEBI:15377"/>
        <dbReference type="ChEBI" id="CHEBI:15378"/>
        <dbReference type="ChEBI" id="CHEBI:57643"/>
        <dbReference type="ChEBI" id="CHEBI:58608"/>
        <dbReference type="EC" id="3.1.4.4"/>
    </reaction>
</comment>
<evidence type="ECO:0000256" key="3">
    <source>
        <dbReference type="ARBA" id="ARBA00022723"/>
    </source>
</evidence>
<evidence type="ECO:0000256" key="4">
    <source>
        <dbReference type="ARBA" id="ARBA00022737"/>
    </source>
</evidence>
<keyword evidence="11" id="KW-1185">Reference proteome</keyword>
<evidence type="ECO:0000256" key="2">
    <source>
        <dbReference type="ARBA" id="ARBA00012027"/>
    </source>
</evidence>
<dbReference type="Proteomes" id="UP001231189">
    <property type="component" value="Unassembled WGS sequence"/>
</dbReference>
<evidence type="ECO:0000256" key="1">
    <source>
        <dbReference type="ARBA" id="ARBA00000798"/>
    </source>
</evidence>
<dbReference type="GO" id="GO:0005886">
    <property type="term" value="C:plasma membrane"/>
    <property type="evidence" value="ECO:0007669"/>
    <property type="project" value="TreeGrafter"/>
</dbReference>
<evidence type="ECO:0000256" key="5">
    <source>
        <dbReference type="ARBA" id="ARBA00022801"/>
    </source>
</evidence>
<evidence type="ECO:0000259" key="9">
    <source>
        <dbReference type="PROSITE" id="PS50035"/>
    </source>
</evidence>
<evidence type="ECO:0000256" key="7">
    <source>
        <dbReference type="ARBA" id="ARBA00022963"/>
    </source>
</evidence>
<dbReference type="Pfam" id="PF00614">
    <property type="entry name" value="PLDc"/>
    <property type="match status" value="1"/>
</dbReference>
<keyword evidence="4" id="KW-0677">Repeat</keyword>